<dbReference type="SUPFAM" id="SSF103196">
    <property type="entry name" value="Roadblock/LC7 domain"/>
    <property type="match status" value="1"/>
</dbReference>
<evidence type="ECO:0000313" key="2">
    <source>
        <dbReference type="Proteomes" id="UP000064967"/>
    </source>
</evidence>
<dbReference type="EMBL" id="CP012333">
    <property type="protein sequence ID" value="AKV01172.1"/>
    <property type="molecule type" value="Genomic_DNA"/>
</dbReference>
<accession>A0A0K1Q677</accession>
<name>A0A0K1Q677_9BACT</name>
<dbReference type="AlphaFoldDB" id="A0A0K1Q677"/>
<evidence type="ECO:0000313" key="1">
    <source>
        <dbReference type="EMBL" id="AKV01172.1"/>
    </source>
</evidence>
<keyword evidence="2" id="KW-1185">Reference proteome</keyword>
<organism evidence="1 2">
    <name type="scientific">Labilithrix luteola</name>
    <dbReference type="NCBI Taxonomy" id="1391654"/>
    <lineage>
        <taxon>Bacteria</taxon>
        <taxon>Pseudomonadati</taxon>
        <taxon>Myxococcota</taxon>
        <taxon>Polyangia</taxon>
        <taxon>Polyangiales</taxon>
        <taxon>Labilitrichaceae</taxon>
        <taxon>Labilithrix</taxon>
    </lineage>
</organism>
<gene>
    <name evidence="1" type="ORF">AKJ09_07835</name>
</gene>
<dbReference type="KEGG" id="llu:AKJ09_07835"/>
<protein>
    <recommendedName>
        <fullName evidence="3">Roadblock/LAMTOR2 domain-containing protein</fullName>
    </recommendedName>
</protein>
<evidence type="ECO:0008006" key="3">
    <source>
        <dbReference type="Google" id="ProtNLM"/>
    </source>
</evidence>
<sequence length="118" mass="12593">MQERRKQRSGSRDEALRLLLESVLRRSEASSIAVVDEYGLVVGGAGDEHELDILGAVAEPAASGPMSEACEQLTNGTDVLSRAVSTAHGTMFLAALGERVPRMHEAARGIERIFAMTG</sequence>
<dbReference type="RefSeq" id="WP_146652328.1">
    <property type="nucleotide sequence ID" value="NZ_CP012333.1"/>
</dbReference>
<reference evidence="1 2" key="1">
    <citation type="submission" date="2015-08" db="EMBL/GenBank/DDBJ databases">
        <authorList>
            <person name="Babu N.S."/>
            <person name="Beckwith C.J."/>
            <person name="Beseler K.G."/>
            <person name="Brison A."/>
            <person name="Carone J.V."/>
            <person name="Caskin T.P."/>
            <person name="Diamond M."/>
            <person name="Durham M.E."/>
            <person name="Foxe J.M."/>
            <person name="Go M."/>
            <person name="Henderson B.A."/>
            <person name="Jones I.B."/>
            <person name="McGettigan J.A."/>
            <person name="Micheletti S.J."/>
            <person name="Nasrallah M.E."/>
            <person name="Ortiz D."/>
            <person name="Piller C.R."/>
            <person name="Privatt S.R."/>
            <person name="Schneider S.L."/>
            <person name="Sharp S."/>
            <person name="Smith T.C."/>
            <person name="Stanton J.D."/>
            <person name="Ullery H.E."/>
            <person name="Wilson R.J."/>
            <person name="Serrano M.G."/>
            <person name="Buck G."/>
            <person name="Lee V."/>
            <person name="Wang Y."/>
            <person name="Carvalho R."/>
            <person name="Voegtly L."/>
            <person name="Shi R."/>
            <person name="Duckworth R."/>
            <person name="Johnson A."/>
            <person name="Loviza R."/>
            <person name="Walstead R."/>
            <person name="Shah Z."/>
            <person name="Kiflezghi M."/>
            <person name="Wade K."/>
            <person name="Ball S.L."/>
            <person name="Bradley K.W."/>
            <person name="Asai D.J."/>
            <person name="Bowman C.A."/>
            <person name="Russell D.A."/>
            <person name="Pope W.H."/>
            <person name="Jacobs-Sera D."/>
            <person name="Hendrix R.W."/>
            <person name="Hatfull G.F."/>
        </authorList>
    </citation>
    <scope>NUCLEOTIDE SEQUENCE [LARGE SCALE GENOMIC DNA]</scope>
    <source>
        <strain evidence="1 2">DSM 27648</strain>
    </source>
</reference>
<proteinExistence type="predicted"/>
<dbReference type="Proteomes" id="UP000064967">
    <property type="component" value="Chromosome"/>
</dbReference>